<dbReference type="InterPro" id="IPR015943">
    <property type="entry name" value="WD40/YVTN_repeat-like_dom_sf"/>
</dbReference>
<dbReference type="Proteomes" id="UP000695000">
    <property type="component" value="Unplaced"/>
</dbReference>
<dbReference type="InterPro" id="IPR046351">
    <property type="entry name" value="UTP4"/>
</dbReference>
<evidence type="ECO:0000313" key="2">
    <source>
        <dbReference type="Proteomes" id="UP000695000"/>
    </source>
</evidence>
<dbReference type="SUPFAM" id="SSF69322">
    <property type="entry name" value="Tricorn protease domain 2"/>
    <property type="match status" value="1"/>
</dbReference>
<keyword evidence="2" id="KW-1185">Reference proteome</keyword>
<feature type="non-terminal residue" evidence="3">
    <location>
        <position position="610"/>
    </location>
</feature>
<dbReference type="SUPFAM" id="SSF50978">
    <property type="entry name" value="WD40 repeat-like"/>
    <property type="match status" value="1"/>
</dbReference>
<organism evidence="2 3">
    <name type="scientific">Nicrophorus vespilloides</name>
    <name type="common">Boreal carrion beetle</name>
    <dbReference type="NCBI Taxonomy" id="110193"/>
    <lineage>
        <taxon>Eukaryota</taxon>
        <taxon>Metazoa</taxon>
        <taxon>Ecdysozoa</taxon>
        <taxon>Arthropoda</taxon>
        <taxon>Hexapoda</taxon>
        <taxon>Insecta</taxon>
        <taxon>Pterygota</taxon>
        <taxon>Neoptera</taxon>
        <taxon>Endopterygota</taxon>
        <taxon>Coleoptera</taxon>
        <taxon>Polyphaga</taxon>
        <taxon>Staphyliniformia</taxon>
        <taxon>Silphidae</taxon>
        <taxon>Nicrophorinae</taxon>
        <taxon>Nicrophorus</taxon>
    </lineage>
</organism>
<sequence length="610" mass="68718">MSECKLHSVRFYKPKPMAIYCMAYNKCSKKLAVSRSDASIEIWNLKNTPFIEKTIASNSRNYSIEGLAWSGDRLFSVGLHALLIEYDLKKLAVKNFTSVTGQTAFCLDVNKSQTNIAVGTEQGYINIFTINDDGVAFEKFLDKQEGRILCLKYDATGNFLVTGGLDAIRIWNVKTGNAIHRMTTGRTKRKQETIVWCLAVTSDFTIITGDSRGKISFWDGNLGVAISNYTSHQADVLSLCLSEDEKTVYCSGIDSWIFSFVNVNVKDGMQKWVKCSKRVVHDHDVRALCMGDGNFLYSGGVDGYVGRSCHPPMTVVKYPPIYQRPNVVVASKTKYILLKYPDYLEVWSLGNGDERYESNESKNTFKLSKENKRLLVLQRQVNNDLGKNRNEGIITAAISPNAKWIVFSTTSALRLFKFVCDEEEENVELIPCDNLPQECGVSLNAVFTTDSNQLILSNEEGTVQVLNLKREPMLVQTIETDSFFKDAITIMECCGKYLLAADTRSNIAVWVQTDKSWRLHCKLPKYKCAPTAIRIQPATSNIVIAYSDQKILEYSLELKKTTKVIKDLEGKCDKTLNKHLSIRNIAFDPNNSNVIVLHDDSCMYVINKDP</sequence>
<dbReference type="InterPro" id="IPR036322">
    <property type="entry name" value="WD40_repeat_dom_sf"/>
</dbReference>
<dbReference type="Gene3D" id="2.130.10.10">
    <property type="entry name" value="YVTN repeat-like/Quinoprotein amine dehydrogenase"/>
    <property type="match status" value="3"/>
</dbReference>
<dbReference type="Pfam" id="PF12894">
    <property type="entry name" value="ANAPC4_WD40"/>
    <property type="match status" value="1"/>
</dbReference>
<evidence type="ECO:0000259" key="1">
    <source>
        <dbReference type="Pfam" id="PF12894"/>
    </source>
</evidence>
<dbReference type="PANTHER" id="PTHR44163:SF1">
    <property type="entry name" value="U3 SMALL NUCLEOLAR RNA-ASSOCIATED PROTEIN 4 HOMOLOG"/>
    <property type="match status" value="1"/>
</dbReference>
<dbReference type="InterPro" id="IPR001680">
    <property type="entry name" value="WD40_rpt"/>
</dbReference>
<dbReference type="SMART" id="SM00320">
    <property type="entry name" value="WD40"/>
    <property type="match status" value="8"/>
</dbReference>
<protein>
    <submittedName>
        <fullName evidence="3">U3 small nucleolar RNA-associated protein 4 homolog</fullName>
    </submittedName>
</protein>
<proteinExistence type="predicted"/>
<reference evidence="3" key="1">
    <citation type="submission" date="2025-08" db="UniProtKB">
        <authorList>
            <consortium name="RefSeq"/>
        </authorList>
    </citation>
    <scope>IDENTIFICATION</scope>
    <source>
        <tissue evidence="3">Whole Larva</tissue>
    </source>
</reference>
<dbReference type="PANTHER" id="PTHR44163">
    <property type="entry name" value="U3 SMALL NUCLEOLAR RNA-ASSOCIATED PROTEIN 4 HOMOLOG"/>
    <property type="match status" value="1"/>
</dbReference>
<name>A0ABM1MZ87_NICVS</name>
<dbReference type="GeneID" id="108565106"/>
<dbReference type="RefSeq" id="XP_017779887.1">
    <property type="nucleotide sequence ID" value="XM_017924398.1"/>
</dbReference>
<evidence type="ECO:0000313" key="3">
    <source>
        <dbReference type="RefSeq" id="XP_017779887.1"/>
    </source>
</evidence>
<feature type="domain" description="Anaphase-promoting complex subunit 4-like WD40" evidence="1">
    <location>
        <begin position="116"/>
        <end position="197"/>
    </location>
</feature>
<accession>A0ABM1MZ87</accession>
<gene>
    <name evidence="3" type="primary">LOC108565106</name>
</gene>
<dbReference type="InterPro" id="IPR024977">
    <property type="entry name" value="Apc4-like_WD40_dom"/>
</dbReference>